<sequence>MKTHQVTPLSLDEVTVTIPIEDTRKSDKQEGIETRTLRQNVRLGVFFTVVSIGAIYLFMVAVEFINEGLLLLLAATQHH</sequence>
<reference evidence="2 3" key="1">
    <citation type="submission" date="2024-09" db="EMBL/GenBank/DDBJ databases">
        <title>Genome sequencing and assembly of Phytophthora oleae, isolate VK10A, causative agent of rot of olive drupes.</title>
        <authorList>
            <person name="Conti Taguali S."/>
            <person name="Riolo M."/>
            <person name="La Spada F."/>
            <person name="Cacciola S.O."/>
            <person name="Dionisio G."/>
        </authorList>
    </citation>
    <scope>NUCLEOTIDE SEQUENCE [LARGE SCALE GENOMIC DNA]</scope>
    <source>
        <strain evidence="2 3">VK10A</strain>
    </source>
</reference>
<gene>
    <name evidence="2" type="ORF">V7S43_010388</name>
</gene>
<name>A0ABD3FI26_9STRA</name>
<evidence type="ECO:0000256" key="1">
    <source>
        <dbReference type="SAM" id="Phobius"/>
    </source>
</evidence>
<evidence type="ECO:0000313" key="3">
    <source>
        <dbReference type="Proteomes" id="UP001632037"/>
    </source>
</evidence>
<dbReference type="Proteomes" id="UP001632037">
    <property type="component" value="Unassembled WGS sequence"/>
</dbReference>
<protein>
    <submittedName>
        <fullName evidence="2">Uncharacterized protein</fullName>
    </submittedName>
</protein>
<comment type="caution">
    <text evidence="2">The sequence shown here is derived from an EMBL/GenBank/DDBJ whole genome shotgun (WGS) entry which is preliminary data.</text>
</comment>
<feature type="transmembrane region" description="Helical" evidence="1">
    <location>
        <begin position="43"/>
        <end position="65"/>
    </location>
</feature>
<keyword evidence="1" id="KW-0472">Membrane</keyword>
<keyword evidence="1" id="KW-1133">Transmembrane helix</keyword>
<dbReference type="EMBL" id="JBIMZQ010000023">
    <property type="protein sequence ID" value="KAL3664639.1"/>
    <property type="molecule type" value="Genomic_DNA"/>
</dbReference>
<evidence type="ECO:0000313" key="2">
    <source>
        <dbReference type="EMBL" id="KAL3664639.1"/>
    </source>
</evidence>
<keyword evidence="3" id="KW-1185">Reference proteome</keyword>
<accession>A0ABD3FI26</accession>
<proteinExistence type="predicted"/>
<dbReference type="AlphaFoldDB" id="A0ABD3FI26"/>
<keyword evidence="1" id="KW-0812">Transmembrane</keyword>
<organism evidence="2 3">
    <name type="scientific">Phytophthora oleae</name>
    <dbReference type="NCBI Taxonomy" id="2107226"/>
    <lineage>
        <taxon>Eukaryota</taxon>
        <taxon>Sar</taxon>
        <taxon>Stramenopiles</taxon>
        <taxon>Oomycota</taxon>
        <taxon>Peronosporomycetes</taxon>
        <taxon>Peronosporales</taxon>
        <taxon>Peronosporaceae</taxon>
        <taxon>Phytophthora</taxon>
    </lineage>
</organism>